<dbReference type="PROSITE" id="PS50008">
    <property type="entry name" value="PIPLC_Y_DOMAIN"/>
    <property type="match status" value="1"/>
</dbReference>
<dbReference type="Gene3D" id="3.20.20.190">
    <property type="entry name" value="Phosphatidylinositol (PI) phosphodiesterase"/>
    <property type="match status" value="1"/>
</dbReference>
<feature type="region of interest" description="Disordered" evidence="3">
    <location>
        <begin position="180"/>
        <end position="229"/>
    </location>
</feature>
<keyword evidence="1" id="KW-0807">Transducer</keyword>
<reference evidence="5" key="1">
    <citation type="journal article" date="2020" name="Stud. Mycol.">
        <title>101 Dothideomycetes genomes: a test case for predicting lifestyles and emergence of pathogens.</title>
        <authorList>
            <person name="Haridas S."/>
            <person name="Albert R."/>
            <person name="Binder M."/>
            <person name="Bloem J."/>
            <person name="Labutti K."/>
            <person name="Salamov A."/>
            <person name="Andreopoulos B."/>
            <person name="Baker S."/>
            <person name="Barry K."/>
            <person name="Bills G."/>
            <person name="Bluhm B."/>
            <person name="Cannon C."/>
            <person name="Castanera R."/>
            <person name="Culley D."/>
            <person name="Daum C."/>
            <person name="Ezra D."/>
            <person name="Gonzalez J."/>
            <person name="Henrissat B."/>
            <person name="Kuo A."/>
            <person name="Liang C."/>
            <person name="Lipzen A."/>
            <person name="Lutzoni F."/>
            <person name="Magnuson J."/>
            <person name="Mondo S."/>
            <person name="Nolan M."/>
            <person name="Ohm R."/>
            <person name="Pangilinan J."/>
            <person name="Park H.-J."/>
            <person name="Ramirez L."/>
            <person name="Alfaro M."/>
            <person name="Sun H."/>
            <person name="Tritt A."/>
            <person name="Yoshinaga Y."/>
            <person name="Zwiers L.-H."/>
            <person name="Turgeon B."/>
            <person name="Goodwin S."/>
            <person name="Spatafora J."/>
            <person name="Crous P."/>
            <person name="Grigoriev I."/>
        </authorList>
    </citation>
    <scope>NUCLEOTIDE SEQUENCE</scope>
    <source>
        <strain evidence="5">CBS 121410</strain>
    </source>
</reference>
<dbReference type="Gene3D" id="2.60.40.150">
    <property type="entry name" value="C2 domain"/>
    <property type="match status" value="1"/>
</dbReference>
<dbReference type="SMART" id="SM00149">
    <property type="entry name" value="PLCYc"/>
    <property type="match status" value="1"/>
</dbReference>
<dbReference type="SUPFAM" id="SSF51695">
    <property type="entry name" value="PLC-like phosphodiesterases"/>
    <property type="match status" value="1"/>
</dbReference>
<dbReference type="CDD" id="cd08598">
    <property type="entry name" value="PI-PLC1c_yeast"/>
    <property type="match status" value="1"/>
</dbReference>
<dbReference type="Pfam" id="PF00387">
    <property type="entry name" value="PI-PLC-Y"/>
    <property type="match status" value="1"/>
</dbReference>
<dbReference type="PANTHER" id="PTHR10336">
    <property type="entry name" value="PHOSPHOINOSITIDE-SPECIFIC PHOSPHOLIPASE C FAMILY PROTEIN"/>
    <property type="match status" value="1"/>
</dbReference>
<keyword evidence="2" id="KW-0442">Lipid degradation</keyword>
<evidence type="ECO:0000256" key="1">
    <source>
        <dbReference type="ARBA" id="ARBA00023224"/>
    </source>
</evidence>
<feature type="compositionally biased region" description="Basic and acidic residues" evidence="3">
    <location>
        <begin position="181"/>
        <end position="208"/>
    </location>
</feature>
<dbReference type="Pfam" id="PF00388">
    <property type="entry name" value="PI-PLC-X"/>
    <property type="match status" value="1"/>
</dbReference>
<evidence type="ECO:0000313" key="6">
    <source>
        <dbReference type="Proteomes" id="UP000799776"/>
    </source>
</evidence>
<feature type="compositionally biased region" description="Basic and acidic residues" evidence="3">
    <location>
        <begin position="561"/>
        <end position="579"/>
    </location>
</feature>
<dbReference type="SMART" id="SM00239">
    <property type="entry name" value="C2"/>
    <property type="match status" value="1"/>
</dbReference>
<dbReference type="SMART" id="SM00148">
    <property type="entry name" value="PLCXc"/>
    <property type="match status" value="1"/>
</dbReference>
<dbReference type="CDD" id="cd00275">
    <property type="entry name" value="C2_PLC_like"/>
    <property type="match status" value="1"/>
</dbReference>
<dbReference type="InterPro" id="IPR035892">
    <property type="entry name" value="C2_domain_sf"/>
</dbReference>
<sequence>MAEPEPRPTPTVNAESQAGGGTSIYSDRHALKVDNIHPVVEKYIEILFKELSEVYELTTKEGIGRFLSESQSHTPSEIHIPDERLTSGHFKSYFQTHHAAAMGKPAKLDMGYPISNYFVSSSHNTYLTGNQLYSDSSTDPYKNVLLRGCRCVEIDVWDGEAQSPPSSDDEEEGGMLHRMKSKMEKKLEKRLSRSPRPAEKKKEKKEPVAEADSDAATSSMPKPWRSTSGRVEPRVLHGYTATKEIPFRAVCETIRDYAFVSSNLPVIISFEVHTSLEQQEIMVDIINECWSEYLVPVPTLEELMDPKKTPLPKLEDLLGKILIKVKFSPPKPEPAPGDVAPSEDGSKAKADTSSSSESSDDEADTKEKKKKGPKPKMLDKLCHLGVYTRSYHFKHLQQPEAQVPTHVFSLSEGKLLEVHTKEPSGLFTHNKDYLMRAYPKGSRLTSTNLDPAIFWRQGVQIVALNWQTWDAGTMLNEGMFAGTGGWVLKPPGYLSASPSTHHAHASAYVTLNLDIEIFAGQDIPLPLGERNEKGFRPYVKCELHIEKPEERNGEPIPGGGKSKEADIKERTSTGRGRDPDFNREVIRFRAVEGVAPELSFVRFKVLDDEIMGDDLAAWACFRLDKLQSGFRTVHLFDADGLQSKGVLLVRITKKFVSETAASPPAAEASLAQKMESTHV</sequence>
<dbReference type="GO" id="GO:0016042">
    <property type="term" value="P:lipid catabolic process"/>
    <property type="evidence" value="ECO:0007669"/>
    <property type="project" value="UniProtKB-KW"/>
</dbReference>
<dbReference type="EC" id="3.1.4.11" evidence="2"/>
<dbReference type="GO" id="GO:0051209">
    <property type="term" value="P:release of sequestered calcium ion into cytosol"/>
    <property type="evidence" value="ECO:0007669"/>
    <property type="project" value="TreeGrafter"/>
</dbReference>
<feature type="domain" description="PI-PLC Y-box" evidence="4">
    <location>
        <begin position="381"/>
        <end position="494"/>
    </location>
</feature>
<comment type="catalytic activity">
    <reaction evidence="2">
        <text>a 1,2-diacyl-sn-glycero-3-phospho-(1D-myo-inositol-4,5-bisphosphate) + H2O = 1D-myo-inositol 1,4,5-trisphosphate + a 1,2-diacyl-sn-glycerol + H(+)</text>
        <dbReference type="Rhea" id="RHEA:33179"/>
        <dbReference type="ChEBI" id="CHEBI:15377"/>
        <dbReference type="ChEBI" id="CHEBI:15378"/>
        <dbReference type="ChEBI" id="CHEBI:17815"/>
        <dbReference type="ChEBI" id="CHEBI:58456"/>
        <dbReference type="ChEBI" id="CHEBI:203600"/>
        <dbReference type="EC" id="3.1.4.11"/>
    </reaction>
</comment>
<dbReference type="InterPro" id="IPR001192">
    <property type="entry name" value="PI-PLC_fam"/>
</dbReference>
<protein>
    <recommendedName>
        <fullName evidence="2">Phosphoinositide phospholipase C</fullName>
        <ecNumber evidence="2">3.1.4.11</ecNumber>
    </recommendedName>
</protein>
<dbReference type="OrthoDB" id="269822at2759"/>
<dbReference type="InterPro" id="IPR001711">
    <property type="entry name" value="PLipase_C_Pinositol-sp_Y"/>
</dbReference>
<comment type="caution">
    <text evidence="5">The sequence shown here is derived from an EMBL/GenBank/DDBJ whole genome shotgun (WGS) entry which is preliminary data.</text>
</comment>
<dbReference type="AlphaFoldDB" id="A0A9P4LV69"/>
<dbReference type="PRINTS" id="PR00390">
    <property type="entry name" value="PHPHLIPASEC"/>
</dbReference>
<dbReference type="GO" id="GO:0004435">
    <property type="term" value="F:phosphatidylinositol-4,5-bisphosphate phospholipase C activity"/>
    <property type="evidence" value="ECO:0007669"/>
    <property type="project" value="UniProtKB-EC"/>
</dbReference>
<keyword evidence="2" id="KW-0443">Lipid metabolism</keyword>
<evidence type="ECO:0000256" key="3">
    <source>
        <dbReference type="SAM" id="MobiDB-lite"/>
    </source>
</evidence>
<dbReference type="EMBL" id="ML978729">
    <property type="protein sequence ID" value="KAF2085682.1"/>
    <property type="molecule type" value="Genomic_DNA"/>
</dbReference>
<keyword evidence="6" id="KW-1185">Reference proteome</keyword>
<feature type="compositionally biased region" description="Polar residues" evidence="3">
    <location>
        <begin position="215"/>
        <end position="229"/>
    </location>
</feature>
<dbReference type="Proteomes" id="UP000799776">
    <property type="component" value="Unassembled WGS sequence"/>
</dbReference>
<evidence type="ECO:0000256" key="2">
    <source>
        <dbReference type="RuleBase" id="RU361133"/>
    </source>
</evidence>
<gene>
    <name evidence="5" type="ORF">K490DRAFT_67562</name>
</gene>
<feature type="region of interest" description="Disordered" evidence="3">
    <location>
        <begin position="328"/>
        <end position="377"/>
    </location>
</feature>
<proteinExistence type="predicted"/>
<dbReference type="GO" id="GO:0048015">
    <property type="term" value="P:phosphatidylinositol-mediated signaling"/>
    <property type="evidence" value="ECO:0007669"/>
    <property type="project" value="TreeGrafter"/>
</dbReference>
<keyword evidence="2" id="KW-0378">Hydrolase</keyword>
<evidence type="ECO:0000313" key="5">
    <source>
        <dbReference type="EMBL" id="KAF2085682.1"/>
    </source>
</evidence>
<dbReference type="PANTHER" id="PTHR10336:SF82">
    <property type="entry name" value="PHOSPHOINOSITIDE PHOSPHOLIPASE C"/>
    <property type="match status" value="1"/>
</dbReference>
<dbReference type="SUPFAM" id="SSF49562">
    <property type="entry name" value="C2 domain (Calcium/lipid-binding domain, CaLB)"/>
    <property type="match status" value="1"/>
</dbReference>
<organism evidence="5 6">
    <name type="scientific">Saccharata proteae CBS 121410</name>
    <dbReference type="NCBI Taxonomy" id="1314787"/>
    <lineage>
        <taxon>Eukaryota</taxon>
        <taxon>Fungi</taxon>
        <taxon>Dikarya</taxon>
        <taxon>Ascomycota</taxon>
        <taxon>Pezizomycotina</taxon>
        <taxon>Dothideomycetes</taxon>
        <taxon>Dothideomycetes incertae sedis</taxon>
        <taxon>Botryosphaeriales</taxon>
        <taxon>Saccharataceae</taxon>
        <taxon>Saccharata</taxon>
    </lineage>
</organism>
<dbReference type="InterPro" id="IPR000909">
    <property type="entry name" value="PLipase_C_PInositol-sp_X_dom"/>
</dbReference>
<dbReference type="PROSITE" id="PS50007">
    <property type="entry name" value="PIPLC_X_DOMAIN"/>
    <property type="match status" value="1"/>
</dbReference>
<name>A0A9P4LV69_9PEZI</name>
<evidence type="ECO:0000259" key="4">
    <source>
        <dbReference type="PROSITE" id="PS50008"/>
    </source>
</evidence>
<dbReference type="InterPro" id="IPR000008">
    <property type="entry name" value="C2_dom"/>
</dbReference>
<accession>A0A9P4LV69</accession>
<feature type="region of interest" description="Disordered" evidence="3">
    <location>
        <begin position="1"/>
        <end position="23"/>
    </location>
</feature>
<dbReference type="InterPro" id="IPR017946">
    <property type="entry name" value="PLC-like_Pdiesterase_TIM-brl"/>
</dbReference>
<feature type="region of interest" description="Disordered" evidence="3">
    <location>
        <begin position="549"/>
        <end position="579"/>
    </location>
</feature>